<feature type="chain" id="PRO_5046364102" evidence="1">
    <location>
        <begin position="25"/>
        <end position="248"/>
    </location>
</feature>
<proteinExistence type="predicted"/>
<protein>
    <submittedName>
        <fullName evidence="2">Uncharacterized protein</fullName>
    </submittedName>
</protein>
<evidence type="ECO:0000313" key="2">
    <source>
        <dbReference type="EMBL" id="NHZ40013.1"/>
    </source>
</evidence>
<keyword evidence="3" id="KW-1185">Reference proteome</keyword>
<evidence type="ECO:0000256" key="1">
    <source>
        <dbReference type="SAM" id="SignalP"/>
    </source>
</evidence>
<comment type="caution">
    <text evidence="2">The sequence shown here is derived from an EMBL/GenBank/DDBJ whole genome shotgun (WGS) entry which is preliminary data.</text>
</comment>
<dbReference type="RefSeq" id="WP_167075869.1">
    <property type="nucleotide sequence ID" value="NZ_VVIW01000003.1"/>
</dbReference>
<gene>
    <name evidence="2" type="ORF">F1609_07545</name>
</gene>
<reference evidence="2 3" key="1">
    <citation type="submission" date="2019-09" db="EMBL/GenBank/DDBJ databases">
        <title>Taxonomy of Antarctic Massilia spp.: description of Massilia rubra sp. nov., Massilia aquatica sp. nov., Massilia mucilaginosa sp. nov., Massilia frigida sp. nov. isolated from streams, lakes and regoliths.</title>
        <authorList>
            <person name="Holochova P."/>
            <person name="Sedlacek I."/>
            <person name="Kralova S."/>
            <person name="Maslanova I."/>
            <person name="Busse H.-J."/>
            <person name="Stankova E."/>
            <person name="Vrbovska V."/>
            <person name="Kovarovic V."/>
            <person name="Bartak M."/>
            <person name="Svec P."/>
            <person name="Pantucek R."/>
        </authorList>
    </citation>
    <scope>NUCLEOTIDE SEQUENCE [LARGE SCALE GENOMIC DNA]</scope>
    <source>
        <strain evidence="2 3">CCM 8693</strain>
    </source>
</reference>
<keyword evidence="1" id="KW-0732">Signal</keyword>
<name>A0ABX0M008_9BURK</name>
<dbReference type="EMBL" id="VVIW01000003">
    <property type="protein sequence ID" value="NHZ40013.1"/>
    <property type="molecule type" value="Genomic_DNA"/>
</dbReference>
<sequence length="248" mass="26956">MKTLTKLLLLAACLPGAVPRLAGAADTDPVATVEINAQRDPEWIGYRRAYKAAAFFAPFVRTRPLIQAHLQVRPLRPDVPLDGLRLSVAGARTRFEVALDAMGRATLPMEKQAYEDDAVITLNRQKGNYYFSGRYSIRERDDGLYDASLLREACEQLLAAQRASGYRMRLLGKQCAGVTIVYPAGSTPEVALEAGGAASRMLAPQAAHPFEDGSMGMYQVVTVRFADLPAGARVNAVTRPLAIGTVYE</sequence>
<accession>A0ABX0M008</accession>
<feature type="signal peptide" evidence="1">
    <location>
        <begin position="1"/>
        <end position="24"/>
    </location>
</feature>
<dbReference type="Proteomes" id="UP000819052">
    <property type="component" value="Unassembled WGS sequence"/>
</dbReference>
<evidence type="ECO:0000313" key="3">
    <source>
        <dbReference type="Proteomes" id="UP000819052"/>
    </source>
</evidence>
<organism evidence="2 3">
    <name type="scientific">Massilia aquatica</name>
    <dbReference type="NCBI Taxonomy" id="2609000"/>
    <lineage>
        <taxon>Bacteria</taxon>
        <taxon>Pseudomonadati</taxon>
        <taxon>Pseudomonadota</taxon>
        <taxon>Betaproteobacteria</taxon>
        <taxon>Burkholderiales</taxon>
        <taxon>Oxalobacteraceae</taxon>
        <taxon>Telluria group</taxon>
        <taxon>Massilia</taxon>
    </lineage>
</organism>